<name>A0A9W7LC16_9STRA</name>
<evidence type="ECO:0000313" key="3">
    <source>
        <dbReference type="EMBL" id="GMI44141.1"/>
    </source>
</evidence>
<dbReference type="PANTHER" id="PTHR47698:SF2">
    <property type="entry name" value="FATTY-ACID-BINDING PROTEIN 3, CHLOROPLASTIC"/>
    <property type="match status" value="1"/>
</dbReference>
<organism evidence="3 4">
    <name type="scientific">Triparma columacea</name>
    <dbReference type="NCBI Taxonomy" id="722753"/>
    <lineage>
        <taxon>Eukaryota</taxon>
        <taxon>Sar</taxon>
        <taxon>Stramenopiles</taxon>
        <taxon>Ochrophyta</taxon>
        <taxon>Bolidophyceae</taxon>
        <taxon>Parmales</taxon>
        <taxon>Triparmaceae</taxon>
        <taxon>Triparma</taxon>
    </lineage>
</organism>
<evidence type="ECO:0000256" key="1">
    <source>
        <dbReference type="SAM" id="MobiDB-lite"/>
    </source>
</evidence>
<feature type="domain" description="Chalcone isomerase" evidence="2">
    <location>
        <begin position="62"/>
        <end position="220"/>
    </location>
</feature>
<protein>
    <recommendedName>
        <fullName evidence="2">Chalcone isomerase domain-containing protein</fullName>
    </recommendedName>
</protein>
<accession>A0A9W7LC16</accession>
<proteinExistence type="predicted"/>
<keyword evidence="4" id="KW-1185">Reference proteome</keyword>
<dbReference type="GO" id="GO:0016872">
    <property type="term" value="F:intramolecular lyase activity"/>
    <property type="evidence" value="ECO:0007669"/>
    <property type="project" value="InterPro"/>
</dbReference>
<gene>
    <name evidence="3" type="ORF">TrCOL_g5476</name>
</gene>
<dbReference type="Gene3D" id="3.50.70.10">
    <property type="match status" value="1"/>
</dbReference>
<dbReference type="Pfam" id="PF16036">
    <property type="entry name" value="Chalcone_3"/>
    <property type="match status" value="1"/>
</dbReference>
<feature type="region of interest" description="Disordered" evidence="1">
    <location>
        <begin position="1"/>
        <end position="50"/>
    </location>
</feature>
<dbReference type="SUPFAM" id="SSF54626">
    <property type="entry name" value="Chalcone isomerase"/>
    <property type="match status" value="1"/>
</dbReference>
<evidence type="ECO:0000259" key="2">
    <source>
        <dbReference type="Pfam" id="PF16036"/>
    </source>
</evidence>
<sequence length="229" mass="25049">MWKNGNPQKATPKQVGGKDGGETSHANFIIAEEPPDAQSPPDGNDSDAYVLPESQDYTQESTGLVFPTVLQSTSAMLVANGVRTKFRVKVYGVGVYVDPRLWKGKDKDAWDVMLNDPTTPITLYIVLSRELSSQKMISGLMAALTPFLTNDKESAKKFEGFNPKDATFAVNSVLRFDVGDSVTKYTHPEGKQHVLASREFARGLKGVYFDGKGVIGGLKDDTMEGLRKL</sequence>
<comment type="caution">
    <text evidence="3">The sequence shown here is derived from an EMBL/GenBank/DDBJ whole genome shotgun (WGS) entry which is preliminary data.</text>
</comment>
<dbReference type="InterPro" id="IPR016088">
    <property type="entry name" value="Chalcone_isomerase_3-sand"/>
</dbReference>
<feature type="compositionally biased region" description="Polar residues" evidence="1">
    <location>
        <begin position="1"/>
        <end position="11"/>
    </location>
</feature>
<dbReference type="InterPro" id="IPR036298">
    <property type="entry name" value="Chalcone_isomerase_sf"/>
</dbReference>
<dbReference type="EMBL" id="BRYA01000208">
    <property type="protein sequence ID" value="GMI44141.1"/>
    <property type="molecule type" value="Genomic_DNA"/>
</dbReference>
<dbReference type="InterPro" id="IPR016087">
    <property type="entry name" value="Chalcone_isomerase"/>
</dbReference>
<dbReference type="PANTHER" id="PTHR47698">
    <property type="entry name" value="FATTY-ACID-BINDING PROTEIN 3, CHLOROPLASTIC"/>
    <property type="match status" value="1"/>
</dbReference>
<evidence type="ECO:0000313" key="4">
    <source>
        <dbReference type="Proteomes" id="UP001165065"/>
    </source>
</evidence>
<dbReference type="Proteomes" id="UP001165065">
    <property type="component" value="Unassembled WGS sequence"/>
</dbReference>
<reference evidence="4" key="1">
    <citation type="journal article" date="2023" name="Commun. Biol.">
        <title>Genome analysis of Parmales, the sister group of diatoms, reveals the evolutionary specialization of diatoms from phago-mixotrophs to photoautotrophs.</title>
        <authorList>
            <person name="Ban H."/>
            <person name="Sato S."/>
            <person name="Yoshikawa S."/>
            <person name="Yamada K."/>
            <person name="Nakamura Y."/>
            <person name="Ichinomiya M."/>
            <person name="Sato N."/>
            <person name="Blanc-Mathieu R."/>
            <person name="Endo H."/>
            <person name="Kuwata A."/>
            <person name="Ogata H."/>
        </authorList>
    </citation>
    <scope>NUCLEOTIDE SEQUENCE [LARGE SCALE GENOMIC DNA]</scope>
</reference>
<dbReference type="AlphaFoldDB" id="A0A9W7LC16"/>